<evidence type="ECO:0000313" key="4">
    <source>
        <dbReference type="Proteomes" id="UP000230407"/>
    </source>
</evidence>
<organism evidence="3 4">
    <name type="scientific">Streptomyces carminius</name>
    <dbReference type="NCBI Taxonomy" id="2665496"/>
    <lineage>
        <taxon>Bacteria</taxon>
        <taxon>Bacillati</taxon>
        <taxon>Actinomycetota</taxon>
        <taxon>Actinomycetes</taxon>
        <taxon>Kitasatosporales</taxon>
        <taxon>Streptomycetaceae</taxon>
        <taxon>Streptomyces</taxon>
    </lineage>
</organism>
<dbReference type="RefSeq" id="WP_100204320.1">
    <property type="nucleotide sequence ID" value="NZ_PGGW01000067.1"/>
</dbReference>
<keyword evidence="4" id="KW-1185">Reference proteome</keyword>
<feature type="signal peptide" evidence="2">
    <location>
        <begin position="1"/>
        <end position="32"/>
    </location>
</feature>
<dbReference type="Proteomes" id="UP000230407">
    <property type="component" value="Unassembled WGS sequence"/>
</dbReference>
<gene>
    <name evidence="3" type="ORF">CUT44_25805</name>
</gene>
<dbReference type="EMBL" id="PGGW01000067">
    <property type="protein sequence ID" value="PJE95068.1"/>
    <property type="molecule type" value="Genomic_DNA"/>
</dbReference>
<proteinExistence type="predicted"/>
<reference evidence="3 4" key="1">
    <citation type="submission" date="2017-11" db="EMBL/GenBank/DDBJ databases">
        <title>Streptomyces carmine sp. nov., a novel actinomycete isolated from Sophora alopecuroides in Xinjiang, China.</title>
        <authorList>
            <person name="Wang Y."/>
            <person name="Luo X."/>
            <person name="Wan C."/>
            <person name="Zhang L."/>
        </authorList>
    </citation>
    <scope>NUCLEOTIDE SEQUENCE [LARGE SCALE GENOMIC DNA]</scope>
    <source>
        <strain evidence="3 4">TRM SA0054</strain>
    </source>
</reference>
<protein>
    <submittedName>
        <fullName evidence="3">Uncharacterized protein</fullName>
    </submittedName>
</protein>
<feature type="region of interest" description="Disordered" evidence="1">
    <location>
        <begin position="36"/>
        <end position="59"/>
    </location>
</feature>
<sequence length="59" mass="5596">MPQLRALPAPSAARWRALLAAVLAALALLAAAAATGGDTAAPSPRPTVLSGHGTGPAAG</sequence>
<dbReference type="AlphaFoldDB" id="A0A2M8LSY7"/>
<feature type="chain" id="PRO_5038901974" evidence="2">
    <location>
        <begin position="33"/>
        <end position="59"/>
    </location>
</feature>
<comment type="caution">
    <text evidence="3">The sequence shown here is derived from an EMBL/GenBank/DDBJ whole genome shotgun (WGS) entry which is preliminary data.</text>
</comment>
<evidence type="ECO:0000313" key="3">
    <source>
        <dbReference type="EMBL" id="PJE95068.1"/>
    </source>
</evidence>
<name>A0A2M8LSY7_9ACTN</name>
<keyword evidence="2" id="KW-0732">Signal</keyword>
<accession>A0A2M8LSY7</accession>
<evidence type="ECO:0000256" key="2">
    <source>
        <dbReference type="SAM" id="SignalP"/>
    </source>
</evidence>
<evidence type="ECO:0000256" key="1">
    <source>
        <dbReference type="SAM" id="MobiDB-lite"/>
    </source>
</evidence>